<dbReference type="Gene3D" id="3.30.750.24">
    <property type="entry name" value="STAS domain"/>
    <property type="match status" value="1"/>
</dbReference>
<feature type="transmembrane region" description="Helical" evidence="6">
    <location>
        <begin position="432"/>
        <end position="452"/>
    </location>
</feature>
<dbReference type="InterPro" id="IPR002645">
    <property type="entry name" value="STAS_dom"/>
</dbReference>
<feature type="transmembrane region" description="Helical" evidence="6">
    <location>
        <begin position="188"/>
        <end position="207"/>
    </location>
</feature>
<feature type="domain" description="STAS" evidence="7">
    <location>
        <begin position="563"/>
        <end position="738"/>
    </location>
</feature>
<proteinExistence type="predicted"/>
<dbReference type="GO" id="GO:0016020">
    <property type="term" value="C:membrane"/>
    <property type="evidence" value="ECO:0007669"/>
    <property type="project" value="UniProtKB-SubCell"/>
</dbReference>
<evidence type="ECO:0000256" key="4">
    <source>
        <dbReference type="ARBA" id="ARBA00023136"/>
    </source>
</evidence>
<protein>
    <recommendedName>
        <fullName evidence="7">STAS domain-containing protein</fullName>
    </recommendedName>
</protein>
<keyword evidence="3 6" id="KW-1133">Transmembrane helix</keyword>
<feature type="transmembrane region" description="Helical" evidence="6">
    <location>
        <begin position="273"/>
        <end position="296"/>
    </location>
</feature>
<dbReference type="NCBIfam" id="TIGR00815">
    <property type="entry name" value="sulP"/>
    <property type="match status" value="1"/>
</dbReference>
<feature type="transmembrane region" description="Helical" evidence="6">
    <location>
        <begin position="334"/>
        <end position="356"/>
    </location>
</feature>
<dbReference type="GO" id="GO:0008271">
    <property type="term" value="F:secondary active sulfate transmembrane transporter activity"/>
    <property type="evidence" value="ECO:0007669"/>
    <property type="project" value="InterPro"/>
</dbReference>
<feature type="region of interest" description="Disordered" evidence="5">
    <location>
        <begin position="786"/>
        <end position="806"/>
    </location>
</feature>
<evidence type="ECO:0000256" key="5">
    <source>
        <dbReference type="SAM" id="MobiDB-lite"/>
    </source>
</evidence>
<dbReference type="FunFam" id="3.30.750.24:FF:000024">
    <property type="entry name" value="Sulfate permease 2"/>
    <property type="match status" value="1"/>
</dbReference>
<feature type="transmembrane region" description="Helical" evidence="6">
    <location>
        <begin position="405"/>
        <end position="426"/>
    </location>
</feature>
<feature type="transmembrane region" description="Helical" evidence="6">
    <location>
        <begin position="106"/>
        <end position="125"/>
    </location>
</feature>
<gene>
    <name evidence="8" type="ORF">yc1106_06554</name>
</gene>
<dbReference type="InterPro" id="IPR018045">
    <property type="entry name" value="S04_transporter_CS"/>
</dbReference>
<dbReference type="VEuPathDB" id="FungiDB:yc1106_06554"/>
<dbReference type="InterPro" id="IPR011547">
    <property type="entry name" value="SLC26A/SulP_dom"/>
</dbReference>
<evidence type="ECO:0000313" key="8">
    <source>
        <dbReference type="EMBL" id="USP79280.1"/>
    </source>
</evidence>
<evidence type="ECO:0000256" key="3">
    <source>
        <dbReference type="ARBA" id="ARBA00022989"/>
    </source>
</evidence>
<dbReference type="Proteomes" id="UP001056012">
    <property type="component" value="Chromosome 4"/>
</dbReference>
<dbReference type="PROSITE" id="PS50801">
    <property type="entry name" value="STAS"/>
    <property type="match status" value="1"/>
</dbReference>
<feature type="transmembrane region" description="Helical" evidence="6">
    <location>
        <begin position="71"/>
        <end position="94"/>
    </location>
</feature>
<keyword evidence="4 6" id="KW-0472">Membrane</keyword>
<reference evidence="8" key="1">
    <citation type="submission" date="2021-12" db="EMBL/GenBank/DDBJ databases">
        <title>Curvularia clavata genome.</title>
        <authorList>
            <person name="Cao Y."/>
        </authorList>
    </citation>
    <scope>NUCLEOTIDE SEQUENCE</scope>
    <source>
        <strain evidence="8">Yc1106</strain>
    </source>
</reference>
<accession>A0A9Q8ZCN3</accession>
<name>A0A9Q8ZCN3_CURCL</name>
<dbReference type="OrthoDB" id="288203at2759"/>
<evidence type="ECO:0000256" key="6">
    <source>
        <dbReference type="SAM" id="Phobius"/>
    </source>
</evidence>
<sequence length="806" mass="88281">MASAGRTAAKVLGINLDYRNEPEVSGSASIASVETYVEREPTAIEWLSQFKPSASGIQRYLRSLFPFLDWIFHYNLTWLFGDVIAGVTVGFVVIPQGMAYALLAKLPPEYGLYTSFVGFILYWAFATSKDITIGTVAVMSTIVGNIVTKIQATQPEIDAVDIARALSVIAGSVLLFIGLTRLGRIVELIPLVAITSFMTGAAISIGAGQVPTMMGISGVNSRGATYLVIIDTLKGLPRTKLDAAMGLSALVMLYSIRAVCNYMSKKQPSKQKLWFFISTLRMAFVILLYIMISWLANKDIKGLHKNTKVAKFKILGHVPRGFRHAGAPKMDQKILSAVASDIPVTIIVLILEHIAISKSFGRINNYVINPSQELVAVGFTNVLGPFLGAYPATGSFSRTAIKSKAGVRTPLAGIFTAIIVLLALYALTAVFFYIPSASLAAIIIHAVGDLITPPNVVFQFWETSPLEVVIFFAGVFVTIFTNIENGIYVTIAASFALLLWRQLFTHGALLGKVKIYRATPETIAHKEDGHLASGPETSVREAFIPISRKDGSNPLVGIESPYPGILVYRFTEGFTYLNQQGYMDELVYHAQTITRPTTMDKYTKLGDRPWNDPGKITSCNFPSQAQIANLHLKGPRRGQQINYDDNRPILRAIILDFSAVNNVDVTSIQGLIDVRAQLDRHAAPETVEWHFASINSRWTKRALTTAGFGYIDRERFAARQHWNPVYSYVPLDSATSKLQDEEAQDVHAVNRNKGLPTGKVTTVHGQNRPFFHIDVAAAVESAIAGVTSRSGSSSEVGQTEYTTKQE</sequence>
<feature type="transmembrane region" description="Helical" evidence="6">
    <location>
        <begin position="131"/>
        <end position="150"/>
    </location>
</feature>
<dbReference type="PANTHER" id="PTHR11814">
    <property type="entry name" value="SULFATE TRANSPORTER"/>
    <property type="match status" value="1"/>
</dbReference>
<feature type="transmembrane region" description="Helical" evidence="6">
    <location>
        <begin position="464"/>
        <end position="481"/>
    </location>
</feature>
<feature type="compositionally biased region" description="Polar residues" evidence="5">
    <location>
        <begin position="787"/>
        <end position="806"/>
    </location>
</feature>
<organism evidence="8 9">
    <name type="scientific">Curvularia clavata</name>
    <dbReference type="NCBI Taxonomy" id="95742"/>
    <lineage>
        <taxon>Eukaryota</taxon>
        <taxon>Fungi</taxon>
        <taxon>Dikarya</taxon>
        <taxon>Ascomycota</taxon>
        <taxon>Pezizomycotina</taxon>
        <taxon>Dothideomycetes</taxon>
        <taxon>Pleosporomycetidae</taxon>
        <taxon>Pleosporales</taxon>
        <taxon>Pleosporineae</taxon>
        <taxon>Pleosporaceae</taxon>
        <taxon>Curvularia</taxon>
    </lineage>
</organism>
<feature type="transmembrane region" description="Helical" evidence="6">
    <location>
        <begin position="162"/>
        <end position="182"/>
    </location>
</feature>
<dbReference type="EMBL" id="CP089277">
    <property type="protein sequence ID" value="USP79280.1"/>
    <property type="molecule type" value="Genomic_DNA"/>
</dbReference>
<comment type="subcellular location">
    <subcellularLocation>
        <location evidence="1">Membrane</location>
        <topology evidence="1">Multi-pass membrane protein</topology>
    </subcellularLocation>
</comment>
<dbReference type="InterPro" id="IPR036513">
    <property type="entry name" value="STAS_dom_sf"/>
</dbReference>
<dbReference type="AlphaFoldDB" id="A0A9Q8ZCN3"/>
<dbReference type="InterPro" id="IPR001902">
    <property type="entry name" value="SLC26A/SulP_fam"/>
</dbReference>
<evidence type="ECO:0000259" key="7">
    <source>
        <dbReference type="PROSITE" id="PS50801"/>
    </source>
</evidence>
<evidence type="ECO:0000256" key="1">
    <source>
        <dbReference type="ARBA" id="ARBA00004141"/>
    </source>
</evidence>
<dbReference type="Pfam" id="PF00916">
    <property type="entry name" value="Sulfate_transp"/>
    <property type="match status" value="1"/>
</dbReference>
<evidence type="ECO:0000256" key="2">
    <source>
        <dbReference type="ARBA" id="ARBA00022692"/>
    </source>
</evidence>
<evidence type="ECO:0000313" key="9">
    <source>
        <dbReference type="Proteomes" id="UP001056012"/>
    </source>
</evidence>
<keyword evidence="2 6" id="KW-0812">Transmembrane</keyword>
<keyword evidence="9" id="KW-1185">Reference proteome</keyword>
<dbReference type="PROSITE" id="PS01130">
    <property type="entry name" value="SLC26A"/>
    <property type="match status" value="1"/>
</dbReference>